<dbReference type="Proteomes" id="UP000242877">
    <property type="component" value="Unassembled WGS sequence"/>
</dbReference>
<dbReference type="VEuPathDB" id="FungiDB:AAP_06115"/>
<feature type="transmembrane region" description="Helical" evidence="7">
    <location>
        <begin position="62"/>
        <end position="79"/>
    </location>
</feature>
<comment type="caution">
    <text evidence="8">The sequence shown here is derived from an EMBL/GenBank/DDBJ whole genome shotgun (WGS) entry which is preliminary data.</text>
</comment>
<dbReference type="GO" id="GO:0005741">
    <property type="term" value="C:mitochondrial outer membrane"/>
    <property type="evidence" value="ECO:0007669"/>
    <property type="project" value="TreeGrafter"/>
</dbReference>
<dbReference type="AlphaFoldDB" id="A0A167V1Y1"/>
<evidence type="ECO:0000256" key="2">
    <source>
        <dbReference type="ARBA" id="ARBA00022692"/>
    </source>
</evidence>
<accession>A0A167V1Y1</accession>
<feature type="transmembrane region" description="Helical" evidence="7">
    <location>
        <begin position="91"/>
        <end position="109"/>
    </location>
</feature>
<dbReference type="InterPro" id="IPR051668">
    <property type="entry name" value="ATG33"/>
</dbReference>
<evidence type="ECO:0000256" key="1">
    <source>
        <dbReference type="ARBA" id="ARBA00004141"/>
    </source>
</evidence>
<evidence type="ECO:0000256" key="5">
    <source>
        <dbReference type="ARBA" id="ARBA00038013"/>
    </source>
</evidence>
<evidence type="ECO:0000313" key="9">
    <source>
        <dbReference type="Proteomes" id="UP000242877"/>
    </source>
</evidence>
<dbReference type="PANTHER" id="PTHR37278">
    <property type="entry name" value="AUTOPHAGY-RELATED PROTEIN 33-RELATED"/>
    <property type="match status" value="1"/>
</dbReference>
<gene>
    <name evidence="8" type="ORF">AAP_06115</name>
</gene>
<organism evidence="8 9">
    <name type="scientific">Ascosphaera apis ARSEF 7405</name>
    <dbReference type="NCBI Taxonomy" id="392613"/>
    <lineage>
        <taxon>Eukaryota</taxon>
        <taxon>Fungi</taxon>
        <taxon>Dikarya</taxon>
        <taxon>Ascomycota</taxon>
        <taxon>Pezizomycotina</taxon>
        <taxon>Eurotiomycetes</taxon>
        <taxon>Eurotiomycetidae</taxon>
        <taxon>Onygenales</taxon>
        <taxon>Ascosphaeraceae</taxon>
        <taxon>Ascosphaera</taxon>
    </lineage>
</organism>
<proteinExistence type="inferred from homology"/>
<evidence type="ECO:0000256" key="4">
    <source>
        <dbReference type="ARBA" id="ARBA00023136"/>
    </source>
</evidence>
<evidence type="ECO:0000256" key="3">
    <source>
        <dbReference type="ARBA" id="ARBA00022989"/>
    </source>
</evidence>
<dbReference type="GO" id="GO:0000422">
    <property type="term" value="P:autophagy of mitochondrion"/>
    <property type="evidence" value="ECO:0007669"/>
    <property type="project" value="TreeGrafter"/>
</dbReference>
<comment type="subcellular location">
    <subcellularLocation>
        <location evidence="1">Membrane</location>
        <topology evidence="1">Multi-pass membrane protein</topology>
    </subcellularLocation>
</comment>
<protein>
    <submittedName>
        <fullName evidence="8">Uncharacterized protein</fullName>
    </submittedName>
</protein>
<keyword evidence="9" id="KW-1185">Reference proteome</keyword>
<feature type="compositionally biased region" description="Low complexity" evidence="6">
    <location>
        <begin position="183"/>
        <end position="192"/>
    </location>
</feature>
<evidence type="ECO:0000256" key="6">
    <source>
        <dbReference type="SAM" id="MobiDB-lite"/>
    </source>
</evidence>
<sequence length="294" mass="31096">MAPRGPCPLQMGKFVGTICLGLATGVSYSTAQITIPALRSLPSAPTAHQALTSLRSRVRRKTHWLTGITACTFLTAYNLASKAKGRKHPFLVYVSTLAIAGGWGIQSWYDRGVVYDALKKPVSIIKKGIADIAAMLGFEDVFVADVDGPNGSAAWNWSYGLGCLPPRPSNMPTSPSMHDRPPSSTSSSSSTTMNAGRGRQYTPSVSIATLSEEDASASLAGSGVFVVNKEGEEEEVERGAITPPATTSRHISTTPNGESVARMLNLEMKLQEASMKTLGAAFAMAVVGIWGDCQ</sequence>
<dbReference type="GO" id="GO:0016236">
    <property type="term" value="P:macroautophagy"/>
    <property type="evidence" value="ECO:0007669"/>
    <property type="project" value="TreeGrafter"/>
</dbReference>
<evidence type="ECO:0000313" key="8">
    <source>
        <dbReference type="EMBL" id="KZZ86925.1"/>
    </source>
</evidence>
<feature type="region of interest" description="Disordered" evidence="6">
    <location>
        <begin position="168"/>
        <end position="199"/>
    </location>
</feature>
<keyword evidence="2 7" id="KW-0812">Transmembrane</keyword>
<comment type="similarity">
    <text evidence="5">Belongs to the ATG33 family.</text>
</comment>
<evidence type="ECO:0000256" key="7">
    <source>
        <dbReference type="SAM" id="Phobius"/>
    </source>
</evidence>
<dbReference type="PANTHER" id="PTHR37278:SF1">
    <property type="entry name" value="AUTOPHAGY-RELATED PROTEIN 33-RELATED"/>
    <property type="match status" value="1"/>
</dbReference>
<keyword evidence="3 7" id="KW-1133">Transmembrane helix</keyword>
<dbReference type="EMBL" id="AZGZ01000043">
    <property type="protein sequence ID" value="KZZ86925.1"/>
    <property type="molecule type" value="Genomic_DNA"/>
</dbReference>
<reference evidence="8 9" key="1">
    <citation type="journal article" date="2016" name="Genome Biol. Evol.">
        <title>Divergent and convergent evolution of fungal pathogenicity.</title>
        <authorList>
            <person name="Shang Y."/>
            <person name="Xiao G."/>
            <person name="Zheng P."/>
            <person name="Cen K."/>
            <person name="Zhan S."/>
            <person name="Wang C."/>
        </authorList>
    </citation>
    <scope>NUCLEOTIDE SEQUENCE [LARGE SCALE GENOMIC DNA]</scope>
    <source>
        <strain evidence="8 9">ARSEF 7405</strain>
    </source>
</reference>
<keyword evidence="4 7" id="KW-0472">Membrane</keyword>
<dbReference type="OrthoDB" id="5336366at2759"/>
<name>A0A167V1Y1_9EURO</name>